<dbReference type="Proteomes" id="UP000225706">
    <property type="component" value="Unassembled WGS sequence"/>
</dbReference>
<evidence type="ECO:0000256" key="2">
    <source>
        <dbReference type="ARBA" id="ARBA00022679"/>
    </source>
</evidence>
<dbReference type="EMBL" id="LSMT01000587">
    <property type="protein sequence ID" value="PFX15995.1"/>
    <property type="molecule type" value="Genomic_DNA"/>
</dbReference>
<dbReference type="PANTHER" id="PTHR10509:SF14">
    <property type="entry name" value="CAFFEOYL-COA O-METHYLTRANSFERASE 3-RELATED"/>
    <property type="match status" value="1"/>
</dbReference>
<reference evidence="6" key="1">
    <citation type="journal article" date="2017" name="bioRxiv">
        <title>Comparative analysis of the genomes of Stylophora pistillata and Acropora digitifera provides evidence for extensive differences between species of corals.</title>
        <authorList>
            <person name="Voolstra C.R."/>
            <person name="Li Y."/>
            <person name="Liew Y.J."/>
            <person name="Baumgarten S."/>
            <person name="Zoccola D."/>
            <person name="Flot J.-F."/>
            <person name="Tambutte S."/>
            <person name="Allemand D."/>
            <person name="Aranda M."/>
        </authorList>
    </citation>
    <scope>NUCLEOTIDE SEQUENCE [LARGE SCALE GENOMIC DNA]</scope>
</reference>
<name>A0A2B4RIA9_STYPI</name>
<keyword evidence="2 5" id="KW-0808">Transferase</keyword>
<evidence type="ECO:0000313" key="5">
    <source>
        <dbReference type="EMBL" id="PFX15995.1"/>
    </source>
</evidence>
<sequence>MNSNTVLIGATVCSSLAIGYMLGKLHGSRRYADDYIQRPGRKHKKTEGLRTFLGYVAKYSSPEHPTVTELRRVICEKLEEFSPKTTEADQTSFITQLAKAIGAKKVLEVGTFAGTTSLSIALVLPEDGQMVTIDFKEDWVSTGRPIWEKAGVTHKIRSIIKDAARALDELIANGETGTFDMVYIDADKWNYPVYYDKCMELVRQGGIILLDDTLWEGYVCDPNINKDGKTSEVEPLDYQRDSIELYKFHFQSIYKRIAVHMHELNKKIVKDARVVVNILPVGSGLTIVTKL</sequence>
<keyword evidence="1 5" id="KW-0489">Methyltransferase</keyword>
<dbReference type="PANTHER" id="PTHR10509">
    <property type="entry name" value="O-METHYLTRANSFERASE-RELATED"/>
    <property type="match status" value="1"/>
</dbReference>
<dbReference type="Gene3D" id="3.40.50.150">
    <property type="entry name" value="Vaccinia Virus protein VP39"/>
    <property type="match status" value="1"/>
</dbReference>
<gene>
    <name evidence="5" type="primary">omt1</name>
    <name evidence="5" type="ORF">AWC38_SpisGene19757</name>
</gene>
<proteinExistence type="inferred from homology"/>
<dbReference type="GO" id="GO:0008171">
    <property type="term" value="F:O-methyltransferase activity"/>
    <property type="evidence" value="ECO:0007669"/>
    <property type="project" value="InterPro"/>
</dbReference>
<dbReference type="InterPro" id="IPR050362">
    <property type="entry name" value="Cation-dep_OMT"/>
</dbReference>
<accession>A0A2B4RIA9</accession>
<dbReference type="SUPFAM" id="SSF53335">
    <property type="entry name" value="S-adenosyl-L-methionine-dependent methyltransferases"/>
    <property type="match status" value="1"/>
</dbReference>
<organism evidence="5 6">
    <name type="scientific">Stylophora pistillata</name>
    <name type="common">Smooth cauliflower coral</name>
    <dbReference type="NCBI Taxonomy" id="50429"/>
    <lineage>
        <taxon>Eukaryota</taxon>
        <taxon>Metazoa</taxon>
        <taxon>Cnidaria</taxon>
        <taxon>Anthozoa</taxon>
        <taxon>Hexacorallia</taxon>
        <taxon>Scleractinia</taxon>
        <taxon>Astrocoeniina</taxon>
        <taxon>Pocilloporidae</taxon>
        <taxon>Stylophora</taxon>
    </lineage>
</organism>
<evidence type="ECO:0000256" key="4">
    <source>
        <dbReference type="ARBA" id="ARBA00023453"/>
    </source>
</evidence>
<dbReference type="STRING" id="50429.A0A2B4RIA9"/>
<dbReference type="InterPro" id="IPR029063">
    <property type="entry name" value="SAM-dependent_MTases_sf"/>
</dbReference>
<dbReference type="GO" id="GO:0008757">
    <property type="term" value="F:S-adenosylmethionine-dependent methyltransferase activity"/>
    <property type="evidence" value="ECO:0007669"/>
    <property type="project" value="TreeGrafter"/>
</dbReference>
<dbReference type="PROSITE" id="PS51682">
    <property type="entry name" value="SAM_OMT_I"/>
    <property type="match status" value="1"/>
</dbReference>
<keyword evidence="6" id="KW-1185">Reference proteome</keyword>
<dbReference type="Pfam" id="PF01596">
    <property type="entry name" value="Methyltransf_3"/>
    <property type="match status" value="1"/>
</dbReference>
<evidence type="ECO:0000256" key="1">
    <source>
        <dbReference type="ARBA" id="ARBA00022603"/>
    </source>
</evidence>
<dbReference type="InterPro" id="IPR002935">
    <property type="entry name" value="SAM_O-MeTrfase"/>
</dbReference>
<dbReference type="GO" id="GO:0032259">
    <property type="term" value="P:methylation"/>
    <property type="evidence" value="ECO:0007669"/>
    <property type="project" value="UniProtKB-KW"/>
</dbReference>
<dbReference type="OrthoDB" id="10251242at2759"/>
<dbReference type="AlphaFoldDB" id="A0A2B4RIA9"/>
<protein>
    <submittedName>
        <fullName evidence="5">Putative caffeoyl-CoA O-methyltransferase 3</fullName>
    </submittedName>
</protein>
<comment type="caution">
    <text evidence="5">The sequence shown here is derived from an EMBL/GenBank/DDBJ whole genome shotgun (WGS) entry which is preliminary data.</text>
</comment>
<keyword evidence="3" id="KW-0949">S-adenosyl-L-methionine</keyword>
<evidence type="ECO:0000256" key="3">
    <source>
        <dbReference type="ARBA" id="ARBA00022691"/>
    </source>
</evidence>
<evidence type="ECO:0000313" key="6">
    <source>
        <dbReference type="Proteomes" id="UP000225706"/>
    </source>
</evidence>
<comment type="similarity">
    <text evidence="4">Belongs to the class I-like SAM-binding methyltransferase superfamily. Cation-dependent O-methyltransferase family.</text>
</comment>